<dbReference type="Gene3D" id="1.10.287.130">
    <property type="match status" value="1"/>
</dbReference>
<evidence type="ECO:0000313" key="11">
    <source>
        <dbReference type="EMBL" id="KRM41304.1"/>
    </source>
</evidence>
<evidence type="ECO:0000259" key="10">
    <source>
        <dbReference type="PROSITE" id="PS50109"/>
    </source>
</evidence>
<keyword evidence="12" id="KW-1185">Reference proteome</keyword>
<evidence type="ECO:0000256" key="5">
    <source>
        <dbReference type="ARBA" id="ARBA00022692"/>
    </source>
</evidence>
<keyword evidence="7 9" id="KW-1133">Transmembrane helix</keyword>
<feature type="domain" description="Histidine kinase" evidence="10">
    <location>
        <begin position="207"/>
        <end position="421"/>
    </location>
</feature>
<keyword evidence="8" id="KW-0902">Two-component regulatory system</keyword>
<evidence type="ECO:0000256" key="2">
    <source>
        <dbReference type="ARBA" id="ARBA00012438"/>
    </source>
</evidence>
<dbReference type="Pfam" id="PF02518">
    <property type="entry name" value="HATPase_c"/>
    <property type="match status" value="1"/>
</dbReference>
<evidence type="ECO:0000256" key="6">
    <source>
        <dbReference type="ARBA" id="ARBA00022777"/>
    </source>
</evidence>
<dbReference type="GO" id="GO:0000155">
    <property type="term" value="F:phosphorelay sensor kinase activity"/>
    <property type="evidence" value="ECO:0007669"/>
    <property type="project" value="InterPro"/>
</dbReference>
<dbReference type="Pfam" id="PF00512">
    <property type="entry name" value="HisKA"/>
    <property type="match status" value="1"/>
</dbReference>
<dbReference type="PANTHER" id="PTHR45436:SF5">
    <property type="entry name" value="SENSOR HISTIDINE KINASE TRCS"/>
    <property type="match status" value="1"/>
</dbReference>
<dbReference type="PANTHER" id="PTHR45436">
    <property type="entry name" value="SENSOR HISTIDINE KINASE YKOH"/>
    <property type="match status" value="1"/>
</dbReference>
<keyword evidence="3" id="KW-0597">Phosphoprotein</keyword>
<dbReference type="GO" id="GO:0005886">
    <property type="term" value="C:plasma membrane"/>
    <property type="evidence" value="ECO:0007669"/>
    <property type="project" value="TreeGrafter"/>
</dbReference>
<evidence type="ECO:0000256" key="8">
    <source>
        <dbReference type="ARBA" id="ARBA00023012"/>
    </source>
</evidence>
<feature type="transmembrane region" description="Helical" evidence="9">
    <location>
        <begin position="6"/>
        <end position="33"/>
    </location>
</feature>
<dbReference type="InterPro" id="IPR003594">
    <property type="entry name" value="HATPase_dom"/>
</dbReference>
<feature type="transmembrane region" description="Helical" evidence="9">
    <location>
        <begin position="164"/>
        <end position="186"/>
    </location>
</feature>
<dbReference type="CDD" id="cd00082">
    <property type="entry name" value="HisKA"/>
    <property type="match status" value="1"/>
</dbReference>
<dbReference type="SUPFAM" id="SSF55874">
    <property type="entry name" value="ATPase domain of HSP90 chaperone/DNA topoisomerase II/histidine kinase"/>
    <property type="match status" value="1"/>
</dbReference>
<reference evidence="11 12" key="1">
    <citation type="journal article" date="2015" name="Genome Announc.">
        <title>Expanding the biotechnology potential of lactobacilli through comparative genomics of 213 strains and associated genera.</title>
        <authorList>
            <person name="Sun Z."/>
            <person name="Harris H.M."/>
            <person name="McCann A."/>
            <person name="Guo C."/>
            <person name="Argimon S."/>
            <person name="Zhang W."/>
            <person name="Yang X."/>
            <person name="Jeffery I.B."/>
            <person name="Cooney J.C."/>
            <person name="Kagawa T.F."/>
            <person name="Liu W."/>
            <person name="Song Y."/>
            <person name="Salvetti E."/>
            <person name="Wrobel A."/>
            <person name="Rasinkangas P."/>
            <person name="Parkhill J."/>
            <person name="Rea M.C."/>
            <person name="O'Sullivan O."/>
            <person name="Ritari J."/>
            <person name="Douillard F.P."/>
            <person name="Paul Ross R."/>
            <person name="Yang R."/>
            <person name="Briner A.E."/>
            <person name="Felis G.E."/>
            <person name="de Vos W.M."/>
            <person name="Barrangou R."/>
            <person name="Klaenhammer T.R."/>
            <person name="Caufield P.W."/>
            <person name="Cui Y."/>
            <person name="Zhang H."/>
            <person name="O'Toole P.W."/>
        </authorList>
    </citation>
    <scope>NUCLEOTIDE SEQUENCE [LARGE SCALE GENOMIC DNA]</scope>
    <source>
        <strain evidence="11 12">DSM 5661</strain>
    </source>
</reference>
<comment type="catalytic activity">
    <reaction evidence="1">
        <text>ATP + protein L-histidine = ADP + protein N-phospho-L-histidine.</text>
        <dbReference type="EC" id="2.7.13.3"/>
    </reaction>
</comment>
<comment type="caution">
    <text evidence="11">The sequence shown here is derived from an EMBL/GenBank/DDBJ whole genome shotgun (WGS) entry which is preliminary data.</text>
</comment>
<dbReference type="PROSITE" id="PS50109">
    <property type="entry name" value="HIS_KIN"/>
    <property type="match status" value="1"/>
</dbReference>
<dbReference type="AlphaFoldDB" id="A0A0R1YFM2"/>
<dbReference type="InterPro" id="IPR050428">
    <property type="entry name" value="TCS_sensor_his_kinase"/>
</dbReference>
<keyword evidence="6 11" id="KW-0418">Kinase</keyword>
<organism evidence="11 12">
    <name type="scientific">Lactobacillus hamsteri DSM 5661 = JCM 6256</name>
    <dbReference type="NCBI Taxonomy" id="1423754"/>
    <lineage>
        <taxon>Bacteria</taxon>
        <taxon>Bacillati</taxon>
        <taxon>Bacillota</taxon>
        <taxon>Bacilli</taxon>
        <taxon>Lactobacillales</taxon>
        <taxon>Lactobacillaceae</taxon>
        <taxon>Lactobacillus</taxon>
    </lineage>
</organism>
<proteinExistence type="predicted"/>
<dbReference type="EC" id="2.7.13.3" evidence="2"/>
<dbReference type="STRING" id="1423754.FC39_GL001112"/>
<dbReference type="eggNOG" id="COG0642">
    <property type="taxonomic scope" value="Bacteria"/>
</dbReference>
<keyword evidence="4" id="KW-0808">Transferase</keyword>
<evidence type="ECO:0000313" key="12">
    <source>
        <dbReference type="Proteomes" id="UP000051223"/>
    </source>
</evidence>
<evidence type="ECO:0000256" key="3">
    <source>
        <dbReference type="ARBA" id="ARBA00022553"/>
    </source>
</evidence>
<dbReference type="RefSeq" id="WP_025080312.1">
    <property type="nucleotide sequence ID" value="NZ_AZGI01000001.1"/>
</dbReference>
<evidence type="ECO:0000256" key="9">
    <source>
        <dbReference type="SAM" id="Phobius"/>
    </source>
</evidence>
<dbReference type="SUPFAM" id="SSF47384">
    <property type="entry name" value="Homodimeric domain of signal transducing histidine kinase"/>
    <property type="match status" value="1"/>
</dbReference>
<accession>A0A0R1YFM2</accession>
<keyword evidence="5 9" id="KW-0812">Transmembrane</keyword>
<keyword evidence="9" id="KW-0472">Membrane</keyword>
<dbReference type="OrthoDB" id="9813151at2"/>
<dbReference type="PATRIC" id="fig|1423754.3.peg.1143"/>
<evidence type="ECO:0000256" key="7">
    <source>
        <dbReference type="ARBA" id="ARBA00022989"/>
    </source>
</evidence>
<dbReference type="SMART" id="SM00387">
    <property type="entry name" value="HATPase_c"/>
    <property type="match status" value="1"/>
</dbReference>
<dbReference type="InterPro" id="IPR003661">
    <property type="entry name" value="HisK_dim/P_dom"/>
</dbReference>
<evidence type="ECO:0000256" key="1">
    <source>
        <dbReference type="ARBA" id="ARBA00000085"/>
    </source>
</evidence>
<dbReference type="EMBL" id="AZGI01000001">
    <property type="protein sequence ID" value="KRM41304.1"/>
    <property type="molecule type" value="Genomic_DNA"/>
</dbReference>
<dbReference type="InterPro" id="IPR036890">
    <property type="entry name" value="HATPase_C_sf"/>
</dbReference>
<dbReference type="InterPro" id="IPR005467">
    <property type="entry name" value="His_kinase_dom"/>
</dbReference>
<dbReference type="SMART" id="SM00388">
    <property type="entry name" value="HisKA"/>
    <property type="match status" value="1"/>
</dbReference>
<sequence length="421" mass="47766">MIQKFRWRFIIISILSLALVLFVSIGGIVLFNFHQAHNESQRVLDTLVQNDGQLTPNNFQGAFDKQESFISGRYNPESIYQYRHFSVAEDNNGKIIVINNQRIYGVKKSTIIETSKKALNQKQAEGIKRINGNDYLYKISRNQMGGKMITFLNISLVYQRAWSLLRLATLLGLAALLFFAIILIIFSKKAIQPIINAHQKQQQFITNAGHELKTPLAIISANTEMEEMLGNESEWTESTKEQTKRLTALVNNLIAMARLGETGQIALSKVDFSKIVTNTAKSFSSIMKQKDLIYHINIQSGINVLAEEKTLTELLNILIDNAQKYCDKDGQVNVTLRRGTWNQHAYLTVANSYSEGKDIDYSKFFDRFYREDESHHNQNTQSGYGIGLSMAQGLVKAYKGKINVGYKNNQIIFTVSLKLAK</sequence>
<dbReference type="Gene3D" id="3.30.565.10">
    <property type="entry name" value="Histidine kinase-like ATPase, C-terminal domain"/>
    <property type="match status" value="1"/>
</dbReference>
<name>A0A0R1YFM2_9LACO</name>
<protein>
    <recommendedName>
        <fullName evidence="2">histidine kinase</fullName>
        <ecNumber evidence="2">2.7.13.3</ecNumber>
    </recommendedName>
</protein>
<dbReference type="InterPro" id="IPR036097">
    <property type="entry name" value="HisK_dim/P_sf"/>
</dbReference>
<evidence type="ECO:0000256" key="4">
    <source>
        <dbReference type="ARBA" id="ARBA00022679"/>
    </source>
</evidence>
<dbReference type="Proteomes" id="UP000051223">
    <property type="component" value="Unassembled WGS sequence"/>
</dbReference>
<gene>
    <name evidence="11" type="ORF">FC39_GL001112</name>
</gene>